<evidence type="ECO:0000313" key="2">
    <source>
        <dbReference type="EMBL" id="SAL51860.1"/>
    </source>
</evidence>
<sequence>MTKRTAQSPTTSDPALDELYRRPGFLIRRAHQIAMDMFIEACAPIDLTPSQYGVLYILNVAGPMSQIGVARLIGLDRSTTALVIKLLTERGLTMKSPSPLDARKVEILITADGKHALRQAAKFAERERKSLLAPFSAEEASTFLRLLAKFVTHHNENTRVSIVGSIDA</sequence>
<dbReference type="InterPro" id="IPR000835">
    <property type="entry name" value="HTH_MarR-typ"/>
</dbReference>
<dbReference type="EMBL" id="FCNY02000010">
    <property type="protein sequence ID" value="SAL51860.1"/>
    <property type="molecule type" value="Genomic_DNA"/>
</dbReference>
<keyword evidence="3" id="KW-1185">Reference proteome</keyword>
<gene>
    <name evidence="2" type="ORF">AWB70_04256</name>
</gene>
<dbReference type="InterPro" id="IPR036388">
    <property type="entry name" value="WH-like_DNA-bd_sf"/>
</dbReference>
<dbReference type="GO" id="GO:0003700">
    <property type="term" value="F:DNA-binding transcription factor activity"/>
    <property type="evidence" value="ECO:0007669"/>
    <property type="project" value="InterPro"/>
</dbReference>
<name>A0A158I748_CABCO</name>
<dbReference type="Proteomes" id="UP000054740">
    <property type="component" value="Unassembled WGS sequence"/>
</dbReference>
<dbReference type="GO" id="GO:0006950">
    <property type="term" value="P:response to stress"/>
    <property type="evidence" value="ECO:0007669"/>
    <property type="project" value="TreeGrafter"/>
</dbReference>
<dbReference type="PROSITE" id="PS50995">
    <property type="entry name" value="HTH_MARR_2"/>
    <property type="match status" value="1"/>
</dbReference>
<dbReference type="SUPFAM" id="SSF46785">
    <property type="entry name" value="Winged helix' DNA-binding domain"/>
    <property type="match status" value="1"/>
</dbReference>
<reference evidence="3" key="1">
    <citation type="submission" date="2016-01" db="EMBL/GenBank/DDBJ databases">
        <authorList>
            <person name="Peeters C."/>
        </authorList>
    </citation>
    <scope>NUCLEOTIDE SEQUENCE [LARGE SCALE GENOMIC DNA]</scope>
</reference>
<dbReference type="AlphaFoldDB" id="A0A158I748"/>
<evidence type="ECO:0000313" key="3">
    <source>
        <dbReference type="Proteomes" id="UP000054740"/>
    </source>
</evidence>
<dbReference type="PANTHER" id="PTHR33164:SF95">
    <property type="entry name" value="TRANSCRIPTIONAL REGULATOR"/>
    <property type="match status" value="1"/>
</dbReference>
<dbReference type="Pfam" id="PF01047">
    <property type="entry name" value="MarR"/>
    <property type="match status" value="1"/>
</dbReference>
<dbReference type="Gene3D" id="1.10.10.10">
    <property type="entry name" value="Winged helix-like DNA-binding domain superfamily/Winged helix DNA-binding domain"/>
    <property type="match status" value="1"/>
</dbReference>
<dbReference type="PRINTS" id="PR00598">
    <property type="entry name" value="HTHMARR"/>
</dbReference>
<protein>
    <submittedName>
        <fullName evidence="2">MarR family transcriptional regulator</fullName>
    </submittedName>
</protein>
<dbReference type="InterPro" id="IPR036390">
    <property type="entry name" value="WH_DNA-bd_sf"/>
</dbReference>
<dbReference type="InterPro" id="IPR039422">
    <property type="entry name" value="MarR/SlyA-like"/>
</dbReference>
<accession>A0A158I748</accession>
<evidence type="ECO:0000259" key="1">
    <source>
        <dbReference type="PROSITE" id="PS50995"/>
    </source>
</evidence>
<dbReference type="SMART" id="SM00347">
    <property type="entry name" value="HTH_MARR"/>
    <property type="match status" value="1"/>
</dbReference>
<dbReference type="PANTHER" id="PTHR33164">
    <property type="entry name" value="TRANSCRIPTIONAL REGULATOR, MARR FAMILY"/>
    <property type="match status" value="1"/>
</dbReference>
<organism evidence="2 3">
    <name type="scientific">Caballeronia cordobensis</name>
    <name type="common">Burkholderia cordobensis</name>
    <dbReference type="NCBI Taxonomy" id="1353886"/>
    <lineage>
        <taxon>Bacteria</taxon>
        <taxon>Pseudomonadati</taxon>
        <taxon>Pseudomonadota</taxon>
        <taxon>Betaproteobacteria</taxon>
        <taxon>Burkholderiales</taxon>
        <taxon>Burkholderiaceae</taxon>
        <taxon>Caballeronia</taxon>
    </lineage>
</organism>
<dbReference type="RefSeq" id="WP_053572503.1">
    <property type="nucleotide sequence ID" value="NZ_FCNY02000010.1"/>
</dbReference>
<proteinExistence type="predicted"/>
<feature type="domain" description="HTH marR-type" evidence="1">
    <location>
        <begin position="16"/>
        <end position="152"/>
    </location>
</feature>